<reference evidence="23" key="5">
    <citation type="submission" date="2025-09" db="UniProtKB">
        <authorList>
            <consortium name="Ensembl"/>
        </authorList>
    </citation>
    <scope>IDENTIFICATION</scope>
</reference>
<proteinExistence type="inferred from homology"/>
<feature type="transmembrane region" description="Helical" evidence="22">
    <location>
        <begin position="426"/>
        <end position="444"/>
    </location>
</feature>
<dbReference type="InterPro" id="IPR038377">
    <property type="entry name" value="Na/Glc_symporter_sf"/>
</dbReference>
<evidence type="ECO:0000313" key="24">
    <source>
        <dbReference type="Proteomes" id="UP000314986"/>
    </source>
</evidence>
<dbReference type="Ensembl" id="ENSCMIT00000011200.1">
    <property type="protein sequence ID" value="ENSCMIP00000010922.1"/>
    <property type="gene ID" value="ENSCMIG00000005693.1"/>
</dbReference>
<comment type="function">
    <text evidence="20">Involved in the sodium-dependent cotransport of myo-inositol (MI) with a Na(+):MI stoichiometry of 2:1. Exclusively responsible for apical MI transport and absorption in intestine. Can also transport D-chiro-inositol (DCI) but not L-fucose. Exhibits stereospecific cotransport of both D-glucose and D-xylose. May induce apoptosis through the TNF-alpha, PDCD1 pathway. May play a role in the regulation of MI concentration in serum, involving reabsorption in at least the proximal tubule of the kidney.</text>
</comment>
<evidence type="ECO:0000256" key="10">
    <source>
        <dbReference type="ARBA" id="ARBA00023065"/>
    </source>
</evidence>
<evidence type="ECO:0000256" key="9">
    <source>
        <dbReference type="ARBA" id="ARBA00023053"/>
    </source>
</evidence>
<comment type="similarity">
    <text evidence="2 21">Belongs to the sodium:solute symporter (SSF) (TC 2.A.21) family.</text>
</comment>
<evidence type="ECO:0000256" key="13">
    <source>
        <dbReference type="ARBA" id="ARBA00036654"/>
    </source>
</evidence>
<feature type="transmembrane region" description="Helical" evidence="22">
    <location>
        <begin position="66"/>
        <end position="87"/>
    </location>
</feature>
<dbReference type="Proteomes" id="UP000314986">
    <property type="component" value="Unassembled WGS sequence"/>
</dbReference>
<feature type="transmembrane region" description="Helical" evidence="22">
    <location>
        <begin position="177"/>
        <end position="204"/>
    </location>
</feature>
<dbReference type="GeneTree" id="ENSGT00940000157690"/>
<comment type="catalytic activity">
    <reaction evidence="15">
        <text>1D-chiro-inositol(out) + 2 Na(+)(out) = 1D-chiro-inositol(in) + 2 Na(+)(in)</text>
        <dbReference type="Rhea" id="RHEA:73315"/>
        <dbReference type="ChEBI" id="CHEBI:27372"/>
        <dbReference type="ChEBI" id="CHEBI:29101"/>
    </reaction>
</comment>
<evidence type="ECO:0000256" key="12">
    <source>
        <dbReference type="ARBA" id="ARBA00023201"/>
    </source>
</evidence>
<evidence type="ECO:0000256" key="6">
    <source>
        <dbReference type="ARBA" id="ARBA00022703"/>
    </source>
</evidence>
<feature type="transmembrane region" description="Helical" evidence="22">
    <location>
        <begin position="487"/>
        <end position="509"/>
    </location>
</feature>
<feature type="transmembrane region" description="Helical" evidence="22">
    <location>
        <begin position="20"/>
        <end position="45"/>
    </location>
</feature>
<dbReference type="NCBIfam" id="TIGR00813">
    <property type="entry name" value="sss"/>
    <property type="match status" value="1"/>
</dbReference>
<reference evidence="24" key="3">
    <citation type="journal article" date="2014" name="Nature">
        <title>Elephant shark genome provides unique insights into gnathostome evolution.</title>
        <authorList>
            <consortium name="International Elephant Shark Genome Sequencing Consortium"/>
            <person name="Venkatesh B."/>
            <person name="Lee A.P."/>
            <person name="Ravi V."/>
            <person name="Maurya A.K."/>
            <person name="Lian M.M."/>
            <person name="Swann J.B."/>
            <person name="Ohta Y."/>
            <person name="Flajnik M.F."/>
            <person name="Sutoh Y."/>
            <person name="Kasahara M."/>
            <person name="Hoon S."/>
            <person name="Gangu V."/>
            <person name="Roy S.W."/>
            <person name="Irimia M."/>
            <person name="Korzh V."/>
            <person name="Kondrychyn I."/>
            <person name="Lim Z.W."/>
            <person name="Tay B.H."/>
            <person name="Tohari S."/>
            <person name="Kong K.W."/>
            <person name="Ho S."/>
            <person name="Lorente-Galdos B."/>
            <person name="Quilez J."/>
            <person name="Marques-Bonet T."/>
            <person name="Raney B.J."/>
            <person name="Ingham P.W."/>
            <person name="Tay A."/>
            <person name="Hillier L.W."/>
            <person name="Minx P."/>
            <person name="Boehm T."/>
            <person name="Wilson R.K."/>
            <person name="Brenner S."/>
            <person name="Warren W.C."/>
        </authorList>
    </citation>
    <scope>NUCLEOTIDE SEQUENCE [LARGE SCALE GENOMIC DNA]</scope>
</reference>
<evidence type="ECO:0000256" key="16">
    <source>
        <dbReference type="ARBA" id="ARBA00036976"/>
    </source>
</evidence>
<dbReference type="Pfam" id="PF00474">
    <property type="entry name" value="SSF"/>
    <property type="match status" value="1"/>
</dbReference>
<keyword evidence="12" id="KW-0739">Sodium transport</keyword>
<feature type="transmembrane region" description="Helical" evidence="22">
    <location>
        <begin position="311"/>
        <end position="332"/>
    </location>
</feature>
<dbReference type="Gene3D" id="1.20.1730.10">
    <property type="entry name" value="Sodium/glucose cotransporter"/>
    <property type="match status" value="1"/>
</dbReference>
<feature type="transmembrane region" description="Helical" evidence="22">
    <location>
        <begin position="211"/>
        <end position="235"/>
    </location>
</feature>
<evidence type="ECO:0000313" key="23">
    <source>
        <dbReference type="Ensembl" id="ENSCMIP00000010922.1"/>
    </source>
</evidence>
<reference evidence="24" key="2">
    <citation type="journal article" date="2007" name="PLoS Biol.">
        <title>Survey sequencing and comparative analysis of the elephant shark (Callorhinchus milii) genome.</title>
        <authorList>
            <person name="Venkatesh B."/>
            <person name="Kirkness E.F."/>
            <person name="Loh Y.H."/>
            <person name="Halpern A.L."/>
            <person name="Lee A.P."/>
            <person name="Johnson J."/>
            <person name="Dandona N."/>
            <person name="Viswanathan L.D."/>
            <person name="Tay A."/>
            <person name="Venter J.C."/>
            <person name="Strausberg R.L."/>
            <person name="Brenner S."/>
        </authorList>
    </citation>
    <scope>NUCLEOTIDE SEQUENCE [LARGE SCALE GENOMIC DNA]</scope>
</reference>
<sequence length="689" mass="75329">MSSPTPTTVPPPDSLFPSSSLTVVDIVVLVLYFVFVLVVGLWVNIPGTDHSLTHSTVQGYFLAGKTMLWWPVGASLFASNVGSGHFVGLAGTGAASGIAVAAYELNGMFSVLLLGWLFLPIYITAGVTTMPEYLERRYRSPRIRLFIAVVYLFIYIFTKISVDIYAGAIFIQQALHWDLYIAVAGLLLITALYTVGGGLAAVIYTDALQTVIMLVGALTLTGFCKLCPCGGLEGLRLMYPESVPRVRDTNTSCGLPRDDAFHIFRHPVTSDFPWPGVVLGMAVPSLWYWCTDQVIVQRSLSAKSMLHAKGGSLFAAYLKILPLFIMVIPGMVSRVLFPDEVACANPDECQRLCGNSVGCTDIAYPKLVMELLPGGLRGLMMAVMVAALMSSLTSIFNSSSTIFTMDLWLRFRPHCTEWELMVIGRLWGSVVFVLVLVLVSVLWIPLVQASQGGQLFIYIQSISSYLQPPIAIVFIAGCFWPRANEKAAFWGLLAGILLGCVRMVLDFIYEEPVCGQPDTRPDIVRCVHYLHFSIILSLFTLIMVSPSHIPPHTVPYTRCPPNTQSPLHKMPLYTAPPHTAPLTHSPKHTAPSHPPLLTYSPLTRCSPQPPSQTAPFIRCPPHCYPPHTNPLPPFTAPPAHCSPLDPISLPVQHLGLPNLLSLPQSLYPPLPHHTDTHTCGLTAPPVPHP</sequence>
<protein>
    <recommendedName>
        <fullName evidence="17">Sodium/myo-inositol cotransporter 2</fullName>
    </recommendedName>
    <alternativeName>
        <fullName evidence="19">Sodium/myo-inositol transporter 2</fullName>
    </alternativeName>
    <alternativeName>
        <fullName evidence="18">Solute carrier family 5 member 11</fullName>
    </alternativeName>
</protein>
<dbReference type="GO" id="GO:0016324">
    <property type="term" value="C:apical plasma membrane"/>
    <property type="evidence" value="ECO:0007669"/>
    <property type="project" value="UniProtKB-SubCell"/>
</dbReference>
<keyword evidence="6" id="KW-0053">Apoptosis</keyword>
<reference evidence="24" key="1">
    <citation type="journal article" date="2006" name="Science">
        <title>Ancient noncoding elements conserved in the human genome.</title>
        <authorList>
            <person name="Venkatesh B."/>
            <person name="Kirkness E.F."/>
            <person name="Loh Y.H."/>
            <person name="Halpern A.L."/>
            <person name="Lee A.P."/>
            <person name="Johnson J."/>
            <person name="Dandona N."/>
            <person name="Viswanathan L.D."/>
            <person name="Tay A."/>
            <person name="Venter J.C."/>
            <person name="Strausberg R.L."/>
            <person name="Brenner S."/>
        </authorList>
    </citation>
    <scope>NUCLEOTIDE SEQUENCE [LARGE SCALE GENOMIC DNA]</scope>
</reference>
<dbReference type="AlphaFoldDB" id="A0A4W3H6W7"/>
<evidence type="ECO:0000256" key="2">
    <source>
        <dbReference type="ARBA" id="ARBA00006434"/>
    </source>
</evidence>
<dbReference type="STRING" id="7868.ENSCMIP00000010922"/>
<comment type="subcellular location">
    <subcellularLocation>
        <location evidence="1">Apical cell membrane</location>
        <topology evidence="1">Multi-pass membrane protein</topology>
    </subcellularLocation>
</comment>
<feature type="transmembrane region" description="Helical" evidence="22">
    <location>
        <begin position="272"/>
        <end position="290"/>
    </location>
</feature>
<keyword evidence="3" id="KW-0813">Transport</keyword>
<feature type="transmembrane region" description="Helical" evidence="22">
    <location>
        <begin position="456"/>
        <end position="480"/>
    </location>
</feature>
<dbReference type="PANTHER" id="PTHR11819">
    <property type="entry name" value="SOLUTE CARRIER FAMILY 5"/>
    <property type="match status" value="1"/>
</dbReference>
<evidence type="ECO:0000256" key="8">
    <source>
        <dbReference type="ARBA" id="ARBA00022989"/>
    </source>
</evidence>
<name>A0A4W3H6W7_CALMI</name>
<keyword evidence="10" id="KW-0406">Ion transport</keyword>
<gene>
    <name evidence="23" type="primary">slc5a11</name>
</gene>
<organism evidence="23 24">
    <name type="scientific">Callorhinchus milii</name>
    <name type="common">Ghost shark</name>
    <dbReference type="NCBI Taxonomy" id="7868"/>
    <lineage>
        <taxon>Eukaryota</taxon>
        <taxon>Metazoa</taxon>
        <taxon>Chordata</taxon>
        <taxon>Craniata</taxon>
        <taxon>Vertebrata</taxon>
        <taxon>Chondrichthyes</taxon>
        <taxon>Holocephali</taxon>
        <taxon>Chimaeriformes</taxon>
        <taxon>Callorhinchidae</taxon>
        <taxon>Callorhinchus</taxon>
    </lineage>
</organism>
<comment type="catalytic activity">
    <reaction evidence="13">
        <text>myo-inositol(out) + 2 Na(+)(out) = myo-inositol(in) + 2 Na(+)(in)</text>
        <dbReference type="Rhea" id="RHEA:72987"/>
        <dbReference type="ChEBI" id="CHEBI:17268"/>
        <dbReference type="ChEBI" id="CHEBI:29101"/>
    </reaction>
</comment>
<dbReference type="GO" id="GO:0005412">
    <property type="term" value="F:D-glucose:sodium symporter activity"/>
    <property type="evidence" value="ECO:0007669"/>
    <property type="project" value="TreeGrafter"/>
</dbReference>
<evidence type="ECO:0000256" key="14">
    <source>
        <dbReference type="ARBA" id="ARBA00036672"/>
    </source>
</evidence>
<evidence type="ECO:0000256" key="11">
    <source>
        <dbReference type="ARBA" id="ARBA00023136"/>
    </source>
</evidence>
<keyword evidence="11 22" id="KW-0472">Membrane</keyword>
<dbReference type="PANTHER" id="PTHR11819:SF171">
    <property type="entry name" value="SODIUM_MYO-INOSITOL COTRANSPORTER 2"/>
    <property type="match status" value="1"/>
</dbReference>
<keyword evidence="7" id="KW-0769">Symport</keyword>
<feature type="transmembrane region" description="Helical" evidence="22">
    <location>
        <begin position="529"/>
        <end position="549"/>
    </location>
</feature>
<evidence type="ECO:0000256" key="15">
    <source>
        <dbReference type="ARBA" id="ARBA00036849"/>
    </source>
</evidence>
<evidence type="ECO:0000256" key="18">
    <source>
        <dbReference type="ARBA" id="ARBA00042834"/>
    </source>
</evidence>
<accession>A0A4W3H6W7</accession>
<evidence type="ECO:0000256" key="21">
    <source>
        <dbReference type="RuleBase" id="RU362091"/>
    </source>
</evidence>
<evidence type="ECO:0000256" key="7">
    <source>
        <dbReference type="ARBA" id="ARBA00022847"/>
    </source>
</evidence>
<comment type="catalytic activity">
    <reaction evidence="14">
        <text>D-glucose(out) + 2 Na(+)(out) = D-glucose(in) + 2 Na(+)(in)</text>
        <dbReference type="Rhea" id="RHEA:70495"/>
        <dbReference type="ChEBI" id="CHEBI:4167"/>
        <dbReference type="ChEBI" id="CHEBI:29101"/>
    </reaction>
</comment>
<keyword evidence="5 22" id="KW-0812">Transmembrane</keyword>
<evidence type="ECO:0000256" key="22">
    <source>
        <dbReference type="SAM" id="Phobius"/>
    </source>
</evidence>
<dbReference type="GO" id="GO:0006915">
    <property type="term" value="P:apoptotic process"/>
    <property type="evidence" value="ECO:0007669"/>
    <property type="project" value="UniProtKB-KW"/>
</dbReference>
<keyword evidence="24" id="KW-1185">Reference proteome</keyword>
<reference evidence="23" key="4">
    <citation type="submission" date="2025-08" db="UniProtKB">
        <authorList>
            <consortium name="Ensembl"/>
        </authorList>
    </citation>
    <scope>IDENTIFICATION</scope>
</reference>
<evidence type="ECO:0000256" key="4">
    <source>
        <dbReference type="ARBA" id="ARBA00022475"/>
    </source>
</evidence>
<evidence type="ECO:0000256" key="20">
    <source>
        <dbReference type="ARBA" id="ARBA00045715"/>
    </source>
</evidence>
<feature type="transmembrane region" description="Helical" evidence="22">
    <location>
        <begin position="145"/>
        <end position="171"/>
    </location>
</feature>
<evidence type="ECO:0000256" key="3">
    <source>
        <dbReference type="ARBA" id="ARBA00022448"/>
    </source>
</evidence>
<keyword evidence="9" id="KW-0915">Sodium</keyword>
<dbReference type="PROSITE" id="PS50283">
    <property type="entry name" value="NA_SOLUT_SYMP_3"/>
    <property type="match status" value="1"/>
</dbReference>
<comment type="catalytic activity">
    <reaction evidence="16">
        <text>D-xylose(out) + 2 Na(+)(out) = D-xylose(in) + 2 Na(+)(in)</text>
        <dbReference type="Rhea" id="RHEA:73367"/>
        <dbReference type="ChEBI" id="CHEBI:29101"/>
        <dbReference type="ChEBI" id="CHEBI:53455"/>
    </reaction>
</comment>
<dbReference type="InterPro" id="IPR001734">
    <property type="entry name" value="Na/solute_symporter"/>
</dbReference>
<dbReference type="InParanoid" id="A0A4W3H6W7"/>
<evidence type="ECO:0000256" key="1">
    <source>
        <dbReference type="ARBA" id="ARBA00004424"/>
    </source>
</evidence>
<keyword evidence="4" id="KW-1003">Cell membrane</keyword>
<evidence type="ECO:0000256" key="17">
    <source>
        <dbReference type="ARBA" id="ARBA00039861"/>
    </source>
</evidence>
<evidence type="ECO:0000256" key="19">
    <source>
        <dbReference type="ARBA" id="ARBA00043206"/>
    </source>
</evidence>
<feature type="transmembrane region" description="Helical" evidence="22">
    <location>
        <begin position="379"/>
        <end position="405"/>
    </location>
</feature>
<evidence type="ECO:0000256" key="5">
    <source>
        <dbReference type="ARBA" id="ARBA00022692"/>
    </source>
</evidence>
<keyword evidence="8 22" id="KW-1133">Transmembrane helix</keyword>
<feature type="transmembrane region" description="Helical" evidence="22">
    <location>
        <begin position="107"/>
        <end position="125"/>
    </location>
</feature>